<name>A0A3M8CRY1_9BACL</name>
<dbReference type="EMBL" id="RHHT01000025">
    <property type="protein sequence ID" value="RNB78388.1"/>
    <property type="molecule type" value="Genomic_DNA"/>
</dbReference>
<dbReference type="InterPro" id="IPR034660">
    <property type="entry name" value="DinB/YfiT-like"/>
</dbReference>
<feature type="domain" description="DinB-like" evidence="1">
    <location>
        <begin position="29"/>
        <end position="152"/>
    </location>
</feature>
<reference evidence="2 3" key="1">
    <citation type="submission" date="2018-10" db="EMBL/GenBank/DDBJ databases">
        <title>Phylogenomics of Brevibacillus.</title>
        <authorList>
            <person name="Dunlap C."/>
        </authorList>
    </citation>
    <scope>NUCLEOTIDE SEQUENCE [LARGE SCALE GENOMIC DNA]</scope>
    <source>
        <strain evidence="2 3">JCM 15085</strain>
    </source>
</reference>
<accession>A0A3M8CRY1</accession>
<sequence>MWWMSKKSRIFSEQIALFHKEKGWYPPVLEVVQGLTPEQAKWKGEGQHSIWELLAHLTFWNERWLHRYRQESVEYLESNEATFSVMTAEGEEEEAWRSLIERFDSVMNAWKDELNGCDDAKMDEPLSFDPSSTWWEALSCLTTHNTYHLGQMVTIRKQQGL</sequence>
<gene>
    <name evidence="2" type="ORF">EDM58_11320</name>
</gene>
<dbReference type="Gene3D" id="1.20.120.450">
    <property type="entry name" value="dinb family like domain"/>
    <property type="match status" value="1"/>
</dbReference>
<dbReference type="InterPro" id="IPR024775">
    <property type="entry name" value="DinB-like"/>
</dbReference>
<protein>
    <submittedName>
        <fullName evidence="2">DinB family protein</fullName>
    </submittedName>
</protein>
<dbReference type="Proteomes" id="UP000281915">
    <property type="component" value="Unassembled WGS sequence"/>
</dbReference>
<organism evidence="2 3">
    <name type="scientific">Brevibacillus panacihumi</name>
    <dbReference type="NCBI Taxonomy" id="497735"/>
    <lineage>
        <taxon>Bacteria</taxon>
        <taxon>Bacillati</taxon>
        <taxon>Bacillota</taxon>
        <taxon>Bacilli</taxon>
        <taxon>Bacillales</taxon>
        <taxon>Paenibacillaceae</taxon>
        <taxon>Brevibacillus</taxon>
    </lineage>
</organism>
<dbReference type="Pfam" id="PF12867">
    <property type="entry name" value="DinB_2"/>
    <property type="match status" value="1"/>
</dbReference>
<dbReference type="SUPFAM" id="SSF109854">
    <property type="entry name" value="DinB/YfiT-like putative metalloenzymes"/>
    <property type="match status" value="1"/>
</dbReference>
<proteinExistence type="predicted"/>
<dbReference type="AlphaFoldDB" id="A0A3M8CRY1"/>
<comment type="caution">
    <text evidence="2">The sequence shown here is derived from an EMBL/GenBank/DDBJ whole genome shotgun (WGS) entry which is preliminary data.</text>
</comment>
<evidence type="ECO:0000313" key="3">
    <source>
        <dbReference type="Proteomes" id="UP000281915"/>
    </source>
</evidence>
<evidence type="ECO:0000259" key="1">
    <source>
        <dbReference type="Pfam" id="PF12867"/>
    </source>
</evidence>
<evidence type="ECO:0000313" key="2">
    <source>
        <dbReference type="EMBL" id="RNB78388.1"/>
    </source>
</evidence>